<comment type="caution">
    <text evidence="1">The sequence shown here is derived from an EMBL/GenBank/DDBJ whole genome shotgun (WGS) entry which is preliminary data.</text>
</comment>
<proteinExistence type="predicted"/>
<dbReference type="EMBL" id="JAJUWU010000011">
    <property type="protein sequence ID" value="MCE7028922.1"/>
    <property type="molecule type" value="Genomic_DNA"/>
</dbReference>
<dbReference type="Proteomes" id="UP001139035">
    <property type="component" value="Unassembled WGS sequence"/>
</dbReference>
<organism evidence="1 2">
    <name type="scientific">Jiella avicenniae</name>
    <dbReference type="NCBI Taxonomy" id="2907202"/>
    <lineage>
        <taxon>Bacteria</taxon>
        <taxon>Pseudomonadati</taxon>
        <taxon>Pseudomonadota</taxon>
        <taxon>Alphaproteobacteria</taxon>
        <taxon>Hyphomicrobiales</taxon>
        <taxon>Aurantimonadaceae</taxon>
        <taxon>Jiella</taxon>
    </lineage>
</organism>
<evidence type="ECO:0000313" key="2">
    <source>
        <dbReference type="Proteomes" id="UP001139035"/>
    </source>
</evidence>
<dbReference type="RefSeq" id="WP_233719918.1">
    <property type="nucleotide sequence ID" value="NZ_JAJUWU010000011.1"/>
</dbReference>
<accession>A0A9X1P0P0</accession>
<keyword evidence="2" id="KW-1185">Reference proteome</keyword>
<name>A0A9X1P0P0_9HYPH</name>
<evidence type="ECO:0000313" key="1">
    <source>
        <dbReference type="EMBL" id="MCE7028922.1"/>
    </source>
</evidence>
<gene>
    <name evidence="1" type="ORF">LZD57_13055</name>
</gene>
<protein>
    <submittedName>
        <fullName evidence="1">Uncharacterized protein</fullName>
    </submittedName>
</protein>
<sequence length="159" mass="17149">MAGSSLPVSIRECASVGKHVAELAAEVVEGLAIRLAATQRSADKIREAPKKATLWHFADHLRQADLITLRVGVALDLANSLAAAPNDEAYATCANEILEMLDCAEQVLADTSKPWSDLRSRKKFKASVLSVLDDHAYFLREAFMMATALASGRLPEEAA</sequence>
<reference evidence="1" key="1">
    <citation type="submission" date="2022-01" db="EMBL/GenBank/DDBJ databases">
        <title>Jiella avicenniae sp. nov., a novel endophytic bacterium isolated from bark of Avicennia marina.</title>
        <authorList>
            <person name="Tuo L."/>
        </authorList>
    </citation>
    <scope>NUCLEOTIDE SEQUENCE</scope>
    <source>
        <strain evidence="1">CBK1P-4</strain>
    </source>
</reference>
<dbReference type="AlphaFoldDB" id="A0A9X1P0P0"/>